<evidence type="ECO:0000259" key="1">
    <source>
        <dbReference type="PROSITE" id="PS51184"/>
    </source>
</evidence>
<dbReference type="InterPro" id="IPR011990">
    <property type="entry name" value="TPR-like_helical_dom_sf"/>
</dbReference>
<name>A0A7S4HCZ1_9EUKA</name>
<evidence type="ECO:0000313" key="2">
    <source>
        <dbReference type="EMBL" id="CAE2195428.1"/>
    </source>
</evidence>
<proteinExistence type="predicted"/>
<dbReference type="PANTHER" id="PTHR12461">
    <property type="entry name" value="HYPOXIA-INDUCIBLE FACTOR 1 ALPHA INHIBITOR-RELATED"/>
    <property type="match status" value="1"/>
</dbReference>
<dbReference type="EMBL" id="HBKO01001569">
    <property type="protein sequence ID" value="CAE2195428.1"/>
    <property type="molecule type" value="Transcribed_RNA"/>
</dbReference>
<accession>A0A7S4HCZ1</accession>
<dbReference type="InterPro" id="IPR041667">
    <property type="entry name" value="Cupin_8"/>
</dbReference>
<sequence>MMHEQCGTAEACYNSAISLSRFSPERAELLYRAIALKPSLGPAYLSLGADQRRNNGVLAARPLLQVALSLLPGYPPAAYALGEALHSARRSKDALPHLEAAAAAMPAYSPYHYWRGSALLAQYRMEEAAAALQRAASLSPAHGIHTARNDHSLAPDRMEALAADSALRHERRAQALWAHATEEEDTPSDGDALPRWARWESELGGQSSGTPRAQAYHRLDAAATDAAAGRCAIVEMGGGHSDAEPALRSAADAGVPLLLRNLTSLSGGSWDELFESAFNDDPPTAAVQAAVSEAAATAASAARSGAPHLDALVPVSMLFPPNASTNALFPLDEVAHRLSPAVLSELRRRGVGTVLQRPLTEWMSLATLRELIRRGDCHSGCYAKQVRLDLFAPGLLKRLRPPRLRTVGERTLPMGEANLWLGGTAGRLPVLTDLHKDARPNVLAVLRGTKRVLLLPPEEEPKLGTVVALDVMSSRRERPPGDVTAPGAPLLPETVGGILVDHQHYAVGVAELRGRLLPRATDVQSPARQLEGVRVASSPCSFIVEAGDALYIPPGWPHAVETEGHVGASAAVNYFYDVPHGLVCGALGPGRRSFMGREVTCGEDRLQSN</sequence>
<protein>
    <recommendedName>
        <fullName evidence="1">JmjC domain-containing protein</fullName>
    </recommendedName>
</protein>
<dbReference type="Pfam" id="PF13621">
    <property type="entry name" value="Cupin_8"/>
    <property type="match status" value="1"/>
</dbReference>
<dbReference type="AlphaFoldDB" id="A0A7S4HCZ1"/>
<dbReference type="PROSITE" id="PS51184">
    <property type="entry name" value="JMJC"/>
    <property type="match status" value="1"/>
</dbReference>
<organism evidence="2">
    <name type="scientific">Prymnesium polylepis</name>
    <dbReference type="NCBI Taxonomy" id="72548"/>
    <lineage>
        <taxon>Eukaryota</taxon>
        <taxon>Haptista</taxon>
        <taxon>Haptophyta</taxon>
        <taxon>Prymnesiophyceae</taxon>
        <taxon>Prymnesiales</taxon>
        <taxon>Prymnesiaceae</taxon>
        <taxon>Prymnesium</taxon>
    </lineage>
</organism>
<dbReference type="Gene3D" id="2.60.120.650">
    <property type="entry name" value="Cupin"/>
    <property type="match status" value="1"/>
</dbReference>
<dbReference type="SMART" id="SM00558">
    <property type="entry name" value="JmjC"/>
    <property type="match status" value="1"/>
</dbReference>
<feature type="domain" description="JmjC" evidence="1">
    <location>
        <begin position="381"/>
        <end position="591"/>
    </location>
</feature>
<dbReference type="InterPro" id="IPR003347">
    <property type="entry name" value="JmjC_dom"/>
</dbReference>
<dbReference type="SUPFAM" id="SSF51197">
    <property type="entry name" value="Clavaminate synthase-like"/>
    <property type="match status" value="1"/>
</dbReference>
<reference evidence="2" key="1">
    <citation type="submission" date="2021-01" db="EMBL/GenBank/DDBJ databases">
        <authorList>
            <person name="Corre E."/>
            <person name="Pelletier E."/>
            <person name="Niang G."/>
            <person name="Scheremetjew M."/>
            <person name="Finn R."/>
            <person name="Kale V."/>
            <person name="Holt S."/>
            <person name="Cochrane G."/>
            <person name="Meng A."/>
            <person name="Brown T."/>
            <person name="Cohen L."/>
        </authorList>
    </citation>
    <scope>NUCLEOTIDE SEQUENCE</scope>
    <source>
        <strain evidence="2">UIO037</strain>
    </source>
</reference>
<dbReference type="PANTHER" id="PTHR12461:SF105">
    <property type="entry name" value="HYPOXIA-INDUCIBLE FACTOR 1-ALPHA INHIBITOR"/>
    <property type="match status" value="1"/>
</dbReference>
<dbReference type="SUPFAM" id="SSF48452">
    <property type="entry name" value="TPR-like"/>
    <property type="match status" value="1"/>
</dbReference>
<dbReference type="Gene3D" id="1.25.40.10">
    <property type="entry name" value="Tetratricopeptide repeat domain"/>
    <property type="match status" value="1"/>
</dbReference>
<gene>
    <name evidence="2" type="ORF">CPOL0286_LOCUS781</name>
</gene>